<evidence type="ECO:0000256" key="3">
    <source>
        <dbReference type="ARBA" id="ARBA00023002"/>
    </source>
</evidence>
<evidence type="ECO:0000313" key="6">
    <source>
        <dbReference type="Proteomes" id="UP001152885"/>
    </source>
</evidence>
<dbReference type="InterPro" id="IPR002347">
    <property type="entry name" value="SDR_fam"/>
</dbReference>
<dbReference type="GO" id="GO:0016491">
    <property type="term" value="F:oxidoreductase activity"/>
    <property type="evidence" value="ECO:0007669"/>
    <property type="project" value="UniProtKB-KW"/>
</dbReference>
<sequence length="340" mass="39351">MSLALSDINSFPYLNPQKEKKIALITGGNSGIGFYTVLQLYLHGYIVYIAGRSKSKSLKSIHELKLKSIEIRSNYTNEENMSRFLGELNYLEIDLSNLNSVIKAVETFKHRETSLHLLINNAGAMAIPYIKTQDDFEIQFQTNYISQFLLTIKLLPIMERTILKSPKISSPRIIYLNSIGHKFIFSKYLFNLNYEYNLKPNFIFTWIRYGIAKTSGIHFMKMLSLRNPKILSLVVHPGLIMNTNLFTYWTNLPIVGILFWCFFQIFSYFFGISYQQGSYEVLNCCLNPRLNIEVDNGKCYSNNGTECETSNISSDMDQAARTWIWTIRELNKRGINIPEH</sequence>
<comment type="similarity">
    <text evidence="1">Belongs to the short-chain dehydrogenases/reductases (SDR) family.</text>
</comment>
<keyword evidence="6" id="KW-1185">Reference proteome</keyword>
<keyword evidence="4" id="KW-0812">Transmembrane</keyword>
<evidence type="ECO:0000256" key="4">
    <source>
        <dbReference type="SAM" id="Phobius"/>
    </source>
</evidence>
<keyword evidence="3" id="KW-0560">Oxidoreductase</keyword>
<dbReference type="PANTHER" id="PTHR24320:SF282">
    <property type="entry name" value="WW DOMAIN-CONTAINING OXIDOREDUCTASE"/>
    <property type="match status" value="1"/>
</dbReference>
<feature type="transmembrane region" description="Helical" evidence="4">
    <location>
        <begin position="254"/>
        <end position="272"/>
    </location>
</feature>
<dbReference type="EMBL" id="CANTUO010000001">
    <property type="protein sequence ID" value="CAI5756977.1"/>
    <property type="molecule type" value="Genomic_DNA"/>
</dbReference>
<dbReference type="OrthoDB" id="191139at2759"/>
<evidence type="ECO:0000256" key="1">
    <source>
        <dbReference type="ARBA" id="ARBA00006484"/>
    </source>
</evidence>
<comment type="caution">
    <text evidence="5">The sequence shown here is derived from an EMBL/GenBank/DDBJ whole genome shotgun (WGS) entry which is preliminary data.</text>
</comment>
<evidence type="ECO:0000313" key="5">
    <source>
        <dbReference type="EMBL" id="CAI5756977.1"/>
    </source>
</evidence>
<dbReference type="InterPro" id="IPR036291">
    <property type="entry name" value="NAD(P)-bd_dom_sf"/>
</dbReference>
<keyword evidence="4" id="KW-0472">Membrane</keyword>
<evidence type="ECO:0008006" key="7">
    <source>
        <dbReference type="Google" id="ProtNLM"/>
    </source>
</evidence>
<gene>
    <name evidence="5" type="ORF">CANVERA_P1494</name>
</gene>
<dbReference type="PRINTS" id="PR00081">
    <property type="entry name" value="GDHRDH"/>
</dbReference>
<keyword evidence="4" id="KW-1133">Transmembrane helix</keyword>
<name>A0A9W4TV79_9ASCO</name>
<evidence type="ECO:0000256" key="2">
    <source>
        <dbReference type="ARBA" id="ARBA00022857"/>
    </source>
</evidence>
<proteinExistence type="inferred from homology"/>
<organism evidence="5 6">
    <name type="scientific">Candida verbasci</name>
    <dbReference type="NCBI Taxonomy" id="1227364"/>
    <lineage>
        <taxon>Eukaryota</taxon>
        <taxon>Fungi</taxon>
        <taxon>Dikarya</taxon>
        <taxon>Ascomycota</taxon>
        <taxon>Saccharomycotina</taxon>
        <taxon>Pichiomycetes</taxon>
        <taxon>Debaryomycetaceae</taxon>
        <taxon>Candida/Lodderomyces clade</taxon>
        <taxon>Candida</taxon>
    </lineage>
</organism>
<accession>A0A9W4TV79</accession>
<protein>
    <recommendedName>
        <fullName evidence="7">NAD(P)-binding protein</fullName>
    </recommendedName>
</protein>
<dbReference type="Gene3D" id="3.40.50.720">
    <property type="entry name" value="NAD(P)-binding Rossmann-like Domain"/>
    <property type="match status" value="1"/>
</dbReference>
<dbReference type="Proteomes" id="UP001152885">
    <property type="component" value="Unassembled WGS sequence"/>
</dbReference>
<dbReference type="SUPFAM" id="SSF51735">
    <property type="entry name" value="NAD(P)-binding Rossmann-fold domains"/>
    <property type="match status" value="1"/>
</dbReference>
<reference evidence="5" key="1">
    <citation type="submission" date="2022-12" db="EMBL/GenBank/DDBJ databases">
        <authorList>
            <person name="Brejova B."/>
        </authorList>
    </citation>
    <scope>NUCLEOTIDE SEQUENCE</scope>
</reference>
<dbReference type="AlphaFoldDB" id="A0A9W4TV79"/>
<keyword evidence="2" id="KW-0521">NADP</keyword>
<dbReference type="Pfam" id="PF00106">
    <property type="entry name" value="adh_short"/>
    <property type="match status" value="1"/>
</dbReference>
<dbReference type="PANTHER" id="PTHR24320">
    <property type="entry name" value="RETINOL DEHYDROGENASE"/>
    <property type="match status" value="1"/>
</dbReference>